<name>A0A395J0H1_9HELO</name>
<evidence type="ECO:0000313" key="2">
    <source>
        <dbReference type="Proteomes" id="UP000249056"/>
    </source>
</evidence>
<comment type="caution">
    <text evidence="1">The sequence shown here is derived from an EMBL/GenBank/DDBJ whole genome shotgun (WGS) entry which is preliminary data.</text>
</comment>
<dbReference type="EMBL" id="QKRW01000011">
    <property type="protein sequence ID" value="RAL65173.1"/>
    <property type="molecule type" value="Genomic_DNA"/>
</dbReference>
<organism evidence="1 2">
    <name type="scientific">Monilinia fructigena</name>
    <dbReference type="NCBI Taxonomy" id="38457"/>
    <lineage>
        <taxon>Eukaryota</taxon>
        <taxon>Fungi</taxon>
        <taxon>Dikarya</taxon>
        <taxon>Ascomycota</taxon>
        <taxon>Pezizomycotina</taxon>
        <taxon>Leotiomycetes</taxon>
        <taxon>Helotiales</taxon>
        <taxon>Sclerotiniaceae</taxon>
        <taxon>Monilinia</taxon>
    </lineage>
</organism>
<evidence type="ECO:0000313" key="1">
    <source>
        <dbReference type="EMBL" id="RAL65173.1"/>
    </source>
</evidence>
<reference evidence="1 2" key="1">
    <citation type="submission" date="2018-06" db="EMBL/GenBank/DDBJ databases">
        <title>Genome Sequence of the Brown Rot Fungal Pathogen Monilinia fructigena.</title>
        <authorList>
            <person name="Landi L."/>
            <person name="De Miccolis Angelini R.M."/>
            <person name="Pollastro S."/>
            <person name="Abate D."/>
            <person name="Faretra F."/>
            <person name="Romanazzi G."/>
        </authorList>
    </citation>
    <scope>NUCLEOTIDE SEQUENCE [LARGE SCALE GENOMIC DNA]</scope>
    <source>
        <strain evidence="1 2">Mfrg269</strain>
    </source>
</reference>
<sequence>MADQFVNLNMGNAQGPLRGHHNQLFVPGFGANQIPRPLRVGVISPQNFEEWNNAAQGETRYPFGYKLEFGGNGANGVVEELVEGLDRRNEVW</sequence>
<dbReference type="AlphaFoldDB" id="A0A395J0H1"/>
<accession>A0A395J0H1</accession>
<protein>
    <submittedName>
        <fullName evidence="1">Uncharacterized protein</fullName>
    </submittedName>
</protein>
<keyword evidence="2" id="KW-1185">Reference proteome</keyword>
<proteinExistence type="predicted"/>
<gene>
    <name evidence="1" type="ORF">DID88_001279</name>
</gene>
<dbReference type="Proteomes" id="UP000249056">
    <property type="component" value="Unassembled WGS sequence"/>
</dbReference>